<dbReference type="AlphaFoldDB" id="A0A8H4HT67"/>
<sequence length="153" mass="17364">MPASTMEFNGLPCPSQPAAVMMLKISLSHAISPKGRVRFVSLRTCPRPNAILARPRNCHRISVQWPRGFRTGQRRNIPEQETTEDDGKVPQPPPEKETQSTRPVVVDANGKKYYSLKDYREGPNPESGELGKDYDSEDVQTHNRDVDDRHKRD</sequence>
<evidence type="ECO:0000256" key="1">
    <source>
        <dbReference type="SAM" id="MobiDB-lite"/>
    </source>
</evidence>
<proteinExistence type="predicted"/>
<evidence type="ECO:0000313" key="3">
    <source>
        <dbReference type="Proteomes" id="UP000813423"/>
    </source>
</evidence>
<protein>
    <submittedName>
        <fullName evidence="2">Uncharacterized protein</fullName>
    </submittedName>
</protein>
<feature type="region of interest" description="Disordered" evidence="1">
    <location>
        <begin position="64"/>
        <end position="153"/>
    </location>
</feature>
<reference evidence="2" key="1">
    <citation type="submission" date="2021-08" db="EMBL/GenBank/DDBJ databases">
        <title>Global Aspergillus fumigatus from environmental and clinical sources.</title>
        <authorList>
            <person name="Barber A."/>
            <person name="Sae-Ong T."/>
        </authorList>
    </citation>
    <scope>NUCLEOTIDE SEQUENCE</scope>
    <source>
        <strain evidence="2">NRZ-2016-071</strain>
    </source>
</reference>
<name>A0A8H4HT67_ASPFM</name>
<dbReference type="Proteomes" id="UP000813423">
    <property type="component" value="Unassembled WGS sequence"/>
</dbReference>
<organism evidence="2 3">
    <name type="scientific">Aspergillus fumigatus</name>
    <name type="common">Neosartorya fumigata</name>
    <dbReference type="NCBI Taxonomy" id="746128"/>
    <lineage>
        <taxon>Eukaryota</taxon>
        <taxon>Fungi</taxon>
        <taxon>Dikarya</taxon>
        <taxon>Ascomycota</taxon>
        <taxon>Pezizomycotina</taxon>
        <taxon>Eurotiomycetes</taxon>
        <taxon>Eurotiomycetidae</taxon>
        <taxon>Eurotiales</taxon>
        <taxon>Aspergillaceae</taxon>
        <taxon>Aspergillus</taxon>
        <taxon>Aspergillus subgen. Fumigati</taxon>
    </lineage>
</organism>
<accession>A0A8H4HT67</accession>
<evidence type="ECO:0000313" key="2">
    <source>
        <dbReference type="EMBL" id="KAH1903784.1"/>
    </source>
</evidence>
<feature type="compositionally biased region" description="Basic and acidic residues" evidence="1">
    <location>
        <begin position="115"/>
        <end position="153"/>
    </location>
</feature>
<dbReference type="EMBL" id="JAIBSC010000050">
    <property type="protein sequence ID" value="KAH1903784.1"/>
    <property type="molecule type" value="Genomic_DNA"/>
</dbReference>
<comment type="caution">
    <text evidence="2">The sequence shown here is derived from an EMBL/GenBank/DDBJ whole genome shotgun (WGS) entry which is preliminary data.</text>
</comment>
<gene>
    <name evidence="2" type="ORF">KXV57_006783</name>
</gene>